<feature type="domain" description="J" evidence="2">
    <location>
        <begin position="6"/>
        <end position="73"/>
    </location>
</feature>
<dbReference type="SUPFAM" id="SSF46565">
    <property type="entry name" value="Chaperone J-domain"/>
    <property type="match status" value="1"/>
</dbReference>
<reference evidence="3 4" key="1">
    <citation type="submission" date="2014-04" db="EMBL/GenBank/DDBJ databases">
        <title>The Genome Sequence of Thermoanaerobaculum aquaticum MP-01, The First Cultivated Group 23 Acidobacterium.</title>
        <authorList>
            <person name="Stamps B.W."/>
            <person name="Losey N.A."/>
            <person name="Lawson P.A."/>
            <person name="Stevenson B.S."/>
        </authorList>
    </citation>
    <scope>NUCLEOTIDE SEQUENCE [LARGE SCALE GENOMIC DNA]</scope>
    <source>
        <strain evidence="3 4">MP-01</strain>
    </source>
</reference>
<dbReference type="InterPro" id="IPR011990">
    <property type="entry name" value="TPR-like_helical_dom_sf"/>
</dbReference>
<keyword evidence="1" id="KW-0802">TPR repeat</keyword>
<name>A0A062XZN3_9BACT</name>
<dbReference type="InterPro" id="IPR019734">
    <property type="entry name" value="TPR_rpt"/>
</dbReference>
<organism evidence="3 4">
    <name type="scientific">Thermoanaerobaculum aquaticum</name>
    <dbReference type="NCBI Taxonomy" id="1312852"/>
    <lineage>
        <taxon>Bacteria</taxon>
        <taxon>Pseudomonadati</taxon>
        <taxon>Acidobacteriota</taxon>
        <taxon>Thermoanaerobaculia</taxon>
        <taxon>Thermoanaerobaculales</taxon>
        <taxon>Thermoanaerobaculaceae</taxon>
        <taxon>Thermoanaerobaculum</taxon>
    </lineage>
</organism>
<keyword evidence="4" id="KW-1185">Reference proteome</keyword>
<feature type="repeat" description="TPR" evidence="1">
    <location>
        <begin position="122"/>
        <end position="155"/>
    </location>
</feature>
<dbReference type="SMART" id="SM00271">
    <property type="entry name" value="DnaJ"/>
    <property type="match status" value="1"/>
</dbReference>
<dbReference type="PROSITE" id="PS50005">
    <property type="entry name" value="TPR"/>
    <property type="match status" value="1"/>
</dbReference>
<dbReference type="InterPro" id="IPR050817">
    <property type="entry name" value="DjlA_DnaK_co-chaperone"/>
</dbReference>
<dbReference type="CDD" id="cd06257">
    <property type="entry name" value="DnaJ"/>
    <property type="match status" value="1"/>
</dbReference>
<dbReference type="InterPro" id="IPR036869">
    <property type="entry name" value="J_dom_sf"/>
</dbReference>
<dbReference type="Pfam" id="PF14559">
    <property type="entry name" value="TPR_19"/>
    <property type="match status" value="1"/>
</dbReference>
<evidence type="ECO:0000313" key="4">
    <source>
        <dbReference type="Proteomes" id="UP000027284"/>
    </source>
</evidence>
<sequence>MAREPNFYEVLGVRREASTEEIRAAFRRLARELHPDRFQGPEKKQAEERFQRITQAFNVLSNPETRARYDRTLETATPIGPVDPKELAKALLAKAVSLAKQGDIGQAHDYFQQAEAHDPSSARIQHQFGLFLAQTGKLDQALRKLEKACTLDPLNGNYFLDCARLFLRAGMVLRASRFAEQAAQLLPDEPSVQTLLGEIRMMRGQKA</sequence>
<dbReference type="PROSITE" id="PS50076">
    <property type="entry name" value="DNAJ_2"/>
    <property type="match status" value="1"/>
</dbReference>
<evidence type="ECO:0000313" key="3">
    <source>
        <dbReference type="EMBL" id="KDA53965.1"/>
    </source>
</evidence>
<dbReference type="STRING" id="1312852.EG19_01845"/>
<dbReference type="AlphaFoldDB" id="A0A062XZN3"/>
<dbReference type="RefSeq" id="WP_038048599.1">
    <property type="nucleotide sequence ID" value="NZ_JMFG01000015.1"/>
</dbReference>
<evidence type="ECO:0000256" key="1">
    <source>
        <dbReference type="PROSITE-ProRule" id="PRU00339"/>
    </source>
</evidence>
<dbReference type="InterPro" id="IPR001623">
    <property type="entry name" value="DnaJ_domain"/>
</dbReference>
<dbReference type="SMART" id="SM00028">
    <property type="entry name" value="TPR"/>
    <property type="match status" value="2"/>
</dbReference>
<protein>
    <recommendedName>
        <fullName evidence="2">J domain-containing protein</fullName>
    </recommendedName>
</protein>
<dbReference type="Pfam" id="PF00226">
    <property type="entry name" value="DnaJ"/>
    <property type="match status" value="1"/>
</dbReference>
<dbReference type="InterPro" id="IPR018253">
    <property type="entry name" value="DnaJ_domain_CS"/>
</dbReference>
<dbReference type="PROSITE" id="PS00636">
    <property type="entry name" value="DNAJ_1"/>
    <property type="match status" value="1"/>
</dbReference>
<evidence type="ECO:0000259" key="2">
    <source>
        <dbReference type="PROSITE" id="PS50076"/>
    </source>
</evidence>
<comment type="caution">
    <text evidence="3">The sequence shown here is derived from an EMBL/GenBank/DDBJ whole genome shotgun (WGS) entry which is preliminary data.</text>
</comment>
<dbReference type="Gene3D" id="1.10.287.110">
    <property type="entry name" value="DnaJ domain"/>
    <property type="match status" value="1"/>
</dbReference>
<proteinExistence type="predicted"/>
<dbReference type="Proteomes" id="UP000027284">
    <property type="component" value="Unassembled WGS sequence"/>
</dbReference>
<gene>
    <name evidence="3" type="ORF">EG19_01845</name>
</gene>
<dbReference type="PRINTS" id="PR00625">
    <property type="entry name" value="JDOMAIN"/>
</dbReference>
<accession>A0A062XZN3</accession>
<dbReference type="EMBL" id="JMFG01000015">
    <property type="protein sequence ID" value="KDA53965.1"/>
    <property type="molecule type" value="Genomic_DNA"/>
</dbReference>
<dbReference type="OrthoDB" id="123553at2"/>
<dbReference type="SUPFAM" id="SSF48452">
    <property type="entry name" value="TPR-like"/>
    <property type="match status" value="1"/>
</dbReference>
<dbReference type="PANTHER" id="PTHR24074">
    <property type="entry name" value="CO-CHAPERONE PROTEIN DJLA"/>
    <property type="match status" value="1"/>
</dbReference>
<dbReference type="Gene3D" id="1.25.40.10">
    <property type="entry name" value="Tetratricopeptide repeat domain"/>
    <property type="match status" value="1"/>
</dbReference>